<dbReference type="NCBIfam" id="NF045780">
    <property type="entry name" value="TrlF_fam_ATP"/>
    <property type="match status" value="1"/>
</dbReference>
<organism evidence="2 3">
    <name type="scientific">Brevibacterium antiquum CNRZ 918</name>
    <dbReference type="NCBI Taxonomy" id="1255637"/>
    <lineage>
        <taxon>Bacteria</taxon>
        <taxon>Bacillati</taxon>
        <taxon>Actinomycetota</taxon>
        <taxon>Actinomycetes</taxon>
        <taxon>Micrococcales</taxon>
        <taxon>Brevibacteriaceae</taxon>
        <taxon>Brevibacterium</taxon>
    </lineage>
</organism>
<dbReference type="InterPro" id="IPR054787">
    <property type="entry name" value="TrlF_ATPase"/>
</dbReference>
<dbReference type="InterPro" id="IPR052018">
    <property type="entry name" value="PHP_domain"/>
</dbReference>
<accession>A0A2H1JH52</accession>
<dbReference type="GO" id="GO:0035312">
    <property type="term" value="F:5'-3' DNA exonuclease activity"/>
    <property type="evidence" value="ECO:0007669"/>
    <property type="project" value="TreeGrafter"/>
</dbReference>
<dbReference type="PANTHER" id="PTHR42924:SF3">
    <property type="entry name" value="POLYMERASE_HISTIDINOL PHOSPHATASE N-TERMINAL DOMAIN-CONTAINING PROTEIN"/>
    <property type="match status" value="1"/>
</dbReference>
<dbReference type="InterPro" id="IPR016195">
    <property type="entry name" value="Pol/histidinol_Pase-like"/>
</dbReference>
<proteinExistence type="predicted"/>
<dbReference type="PANTHER" id="PTHR42924">
    <property type="entry name" value="EXONUCLEASE"/>
    <property type="match status" value="1"/>
</dbReference>
<dbReference type="RefSeq" id="WP_101619782.1">
    <property type="nucleotide sequence ID" value="NZ_FXZD01000004.1"/>
</dbReference>
<reference evidence="2 3" key="1">
    <citation type="submission" date="2017-03" db="EMBL/GenBank/DDBJ databases">
        <authorList>
            <person name="Afonso C.L."/>
            <person name="Miller P.J."/>
            <person name="Scott M.A."/>
            <person name="Spackman E."/>
            <person name="Goraichik I."/>
            <person name="Dimitrov K.M."/>
            <person name="Suarez D.L."/>
            <person name="Swayne D.E."/>
        </authorList>
    </citation>
    <scope>NUCLEOTIDE SEQUENCE [LARGE SCALE GENOMIC DNA]</scope>
    <source>
        <strain evidence="2 3">CNRZ 918</strain>
    </source>
</reference>
<evidence type="ECO:0000313" key="3">
    <source>
        <dbReference type="Proteomes" id="UP000234433"/>
    </source>
</evidence>
<dbReference type="Gene3D" id="3.40.50.300">
    <property type="entry name" value="P-loop containing nucleotide triphosphate hydrolases"/>
    <property type="match status" value="2"/>
</dbReference>
<dbReference type="OrthoDB" id="9791620at2"/>
<evidence type="ECO:0000256" key="1">
    <source>
        <dbReference type="SAM" id="MobiDB-lite"/>
    </source>
</evidence>
<gene>
    <name evidence="2" type="ORF">BANT918_01659</name>
</gene>
<dbReference type="Gene3D" id="3.20.20.140">
    <property type="entry name" value="Metal-dependent hydrolases"/>
    <property type="match status" value="1"/>
</dbReference>
<dbReference type="EMBL" id="FXZD01000004">
    <property type="protein sequence ID" value="SMX86800.1"/>
    <property type="molecule type" value="Genomic_DNA"/>
</dbReference>
<dbReference type="SUPFAM" id="SSF52540">
    <property type="entry name" value="P-loop containing nucleoside triphosphate hydrolases"/>
    <property type="match status" value="1"/>
</dbReference>
<dbReference type="InterPro" id="IPR027417">
    <property type="entry name" value="P-loop_NTPase"/>
</dbReference>
<sequence>MTNAPENDAAPTHPGARWWKVDFHSHSPASFDFGAMEGHRATTETSYRSWLLAYMKAEIDAIVVTDHNTHEGIGEARDELIRMREDEVEGFREICIFAGVEITVEGGYHLLGVFDVDTDSDSINGLLYRCGFDGPRGESLSTTSKAFAEVVREIEDAGGLAIPAHADAPKGLFGHDQRNQDAIRDAGYVIAIEAVTEEGVEKAKRQGWASVLGSDSHFLDGAGAPPGVEAKFPGSHFTWMKMETPNLLGVKLALSDETSSVLRSTQATENPGGYFHPVLDRVIVKKGEAESCYVFGPWMNAIIGGRGVGKSTVVEVVRLAMGRHNDLPAGLRDSSEWFSPSRGKGAGARFWDQDTIIEVHVHKLGRRYRILWNGESPENGAIESFVDGEWIPESGSPRDRFPLMINSQKQIYETARDPQSLLKAIDDQPSVDYVGWKETFDALKSKYRTQRASISELSTKINSESRLKGELADAEAGLKQIAKIRDSAEAKELDNLLFQQRCVDRERSRAESIERALLAIVRDFKVAKSGDDSGLSSTGDTENEEFASKEENALIAVARSTYEEVRVLSEKLGEARAALESVAAESPRKNKIQELEHHISASQVDSDKSDGDTLEDPNEANARLVKMKGDRLSSLEELKAVKERRCQLEKDAQTTLEELCALRGVLTARRAEVAVNLNSAELKLNVLAQADASTLERDLRRLVNKPTAYGNIFDEDGLPSVLGHQLQPGRDDRVFKLKELLKDLRRHGASAETLTATGLVFDQRFYSHLETLDGHDYATEIDLWFPEDLLRVQYRRGASGKFHEINQGSPGEKTAALLAVILQLSNDPLLLDQPEDDLDNKLIYDLVVSTLKRIKSSRQIIVVTHNANVVVNADSEHVTILSHGPVPRVEAQGSIQIPKVKESICLIMEGGESAFEARYRRLMRS</sequence>
<evidence type="ECO:0000313" key="2">
    <source>
        <dbReference type="EMBL" id="SMX86800.1"/>
    </source>
</evidence>
<name>A0A2H1JH52_9MICO</name>
<dbReference type="GO" id="GO:0004534">
    <property type="term" value="F:5'-3' RNA exonuclease activity"/>
    <property type="evidence" value="ECO:0007669"/>
    <property type="project" value="TreeGrafter"/>
</dbReference>
<dbReference type="SUPFAM" id="SSF89550">
    <property type="entry name" value="PHP domain-like"/>
    <property type="match status" value="1"/>
</dbReference>
<dbReference type="AlphaFoldDB" id="A0A2H1JH52"/>
<feature type="compositionally biased region" description="Basic and acidic residues" evidence="1">
    <location>
        <begin position="596"/>
        <end position="611"/>
    </location>
</feature>
<dbReference type="Proteomes" id="UP000234433">
    <property type="component" value="Unassembled WGS sequence"/>
</dbReference>
<protein>
    <submittedName>
        <fullName evidence="2">Uncharacterized protein</fullName>
    </submittedName>
</protein>
<feature type="region of interest" description="Disordered" evidence="1">
    <location>
        <begin position="596"/>
        <end position="618"/>
    </location>
</feature>